<keyword evidence="3" id="KW-0808">Transferase</keyword>
<name>A0A151IUI9_9HYME</name>
<dbReference type="SUPFAM" id="SSF53098">
    <property type="entry name" value="Ribonuclease H-like"/>
    <property type="match status" value="1"/>
</dbReference>
<dbReference type="STRING" id="471704.A0A151IUI9"/>
<keyword evidence="5" id="KW-0235">DNA replication</keyword>
<evidence type="ECO:0000259" key="9">
    <source>
        <dbReference type="Pfam" id="PF03175"/>
    </source>
</evidence>
<dbReference type="SUPFAM" id="SSF54060">
    <property type="entry name" value="His-Me finger endonucleases"/>
    <property type="match status" value="1"/>
</dbReference>
<feature type="domain" description="DNA-directed DNA polymerase family B mitochondria/virus" evidence="9">
    <location>
        <begin position="414"/>
        <end position="599"/>
    </location>
</feature>
<comment type="catalytic activity">
    <reaction evidence="8">
        <text>DNA(n) + a 2'-deoxyribonucleoside 5'-triphosphate = DNA(n+1) + diphosphate</text>
        <dbReference type="Rhea" id="RHEA:22508"/>
        <dbReference type="Rhea" id="RHEA-COMP:17339"/>
        <dbReference type="Rhea" id="RHEA-COMP:17340"/>
        <dbReference type="ChEBI" id="CHEBI:33019"/>
        <dbReference type="ChEBI" id="CHEBI:61560"/>
        <dbReference type="ChEBI" id="CHEBI:173112"/>
        <dbReference type="EC" id="2.7.7.7"/>
    </reaction>
</comment>
<dbReference type="InterPro" id="IPR044925">
    <property type="entry name" value="His-Me_finger_sf"/>
</dbReference>
<dbReference type="GO" id="GO:0003887">
    <property type="term" value="F:DNA-directed DNA polymerase activity"/>
    <property type="evidence" value="ECO:0007669"/>
    <property type="project" value="UniProtKB-KW"/>
</dbReference>
<evidence type="ECO:0000256" key="2">
    <source>
        <dbReference type="ARBA" id="ARBA00012417"/>
    </source>
</evidence>
<evidence type="ECO:0000256" key="8">
    <source>
        <dbReference type="ARBA" id="ARBA00049244"/>
    </source>
</evidence>
<dbReference type="InterPro" id="IPR036397">
    <property type="entry name" value="RNaseH_sf"/>
</dbReference>
<dbReference type="PANTHER" id="PTHR31511:SF12">
    <property type="entry name" value="RHO TERMINATION FACTOR N-TERMINAL DOMAIN-CONTAINING PROTEIN"/>
    <property type="match status" value="1"/>
</dbReference>
<evidence type="ECO:0000256" key="4">
    <source>
        <dbReference type="ARBA" id="ARBA00022695"/>
    </source>
</evidence>
<gene>
    <name evidence="10" type="ORF">ALC57_16794</name>
</gene>
<dbReference type="PANTHER" id="PTHR31511">
    <property type="entry name" value="PROTEIN CBG23764"/>
    <property type="match status" value="1"/>
</dbReference>
<dbReference type="AlphaFoldDB" id="A0A151IUI9"/>
<evidence type="ECO:0000256" key="3">
    <source>
        <dbReference type="ARBA" id="ARBA00022679"/>
    </source>
</evidence>
<dbReference type="Pfam" id="PF03175">
    <property type="entry name" value="DNA_pol_B_2"/>
    <property type="match status" value="1"/>
</dbReference>
<dbReference type="EC" id="2.7.7.7" evidence="2"/>
<evidence type="ECO:0000256" key="5">
    <source>
        <dbReference type="ARBA" id="ARBA00022705"/>
    </source>
</evidence>
<comment type="similarity">
    <text evidence="1">Belongs to the DNA polymerase type-B family.</text>
</comment>
<dbReference type="Proteomes" id="UP000078492">
    <property type="component" value="Unassembled WGS sequence"/>
</dbReference>
<keyword evidence="11" id="KW-1185">Reference proteome</keyword>
<dbReference type="InterPro" id="IPR004868">
    <property type="entry name" value="DNA-dir_DNA_pol_B_mt/vir"/>
</dbReference>
<keyword evidence="4" id="KW-0548">Nucleotidyltransferase</keyword>
<evidence type="ECO:0000313" key="11">
    <source>
        <dbReference type="Proteomes" id="UP000078492"/>
    </source>
</evidence>
<evidence type="ECO:0000256" key="1">
    <source>
        <dbReference type="ARBA" id="ARBA00005755"/>
    </source>
</evidence>
<evidence type="ECO:0000256" key="7">
    <source>
        <dbReference type="ARBA" id="ARBA00023125"/>
    </source>
</evidence>
<dbReference type="GO" id="GO:0000166">
    <property type="term" value="F:nucleotide binding"/>
    <property type="evidence" value="ECO:0007669"/>
    <property type="project" value="InterPro"/>
</dbReference>
<evidence type="ECO:0000313" key="10">
    <source>
        <dbReference type="EMBL" id="KYN11062.1"/>
    </source>
</evidence>
<evidence type="ECO:0000256" key="6">
    <source>
        <dbReference type="ARBA" id="ARBA00022932"/>
    </source>
</evidence>
<dbReference type="GO" id="GO:0003677">
    <property type="term" value="F:DNA binding"/>
    <property type="evidence" value="ECO:0007669"/>
    <property type="project" value="UniProtKB-KW"/>
</dbReference>
<proteinExistence type="inferred from homology"/>
<accession>A0A151IUI9</accession>
<dbReference type="InterPro" id="IPR012337">
    <property type="entry name" value="RNaseH-like_sf"/>
</dbReference>
<protein>
    <recommendedName>
        <fullName evidence="2">DNA-directed DNA polymerase</fullName>
        <ecNumber evidence="2">2.7.7.7</ecNumber>
    </recommendedName>
</protein>
<dbReference type="EMBL" id="KQ980959">
    <property type="protein sequence ID" value="KYN11062.1"/>
    <property type="molecule type" value="Genomic_DNA"/>
</dbReference>
<keyword evidence="7" id="KW-0238">DNA-binding</keyword>
<dbReference type="GO" id="GO:0006260">
    <property type="term" value="P:DNA replication"/>
    <property type="evidence" value="ECO:0007669"/>
    <property type="project" value="UniProtKB-KW"/>
</dbReference>
<reference evidence="10 11" key="1">
    <citation type="submission" date="2015-09" db="EMBL/GenBank/DDBJ databases">
        <title>Trachymyrmex cornetzi WGS genome.</title>
        <authorList>
            <person name="Nygaard S."/>
            <person name="Hu H."/>
            <person name="Boomsma J."/>
            <person name="Zhang G."/>
        </authorList>
    </citation>
    <scope>NUCLEOTIDE SEQUENCE [LARGE SCALE GENOMIC DNA]</scope>
    <source>
        <strain evidence="10">Tcor2-1</strain>
        <tissue evidence="10">Whole body</tissue>
    </source>
</reference>
<sequence>MENHERVERELLEQCGQVATLVECFAWLQRCDECIEQLEELCRAKRPRLAVGHRQSMVARIARFAGAKSQLERRFVHVGGGHASDEYASGNERSLVWREIDAAFESRIVTGAVINFNHIEPRRFLEYAREIMIERVQDAVELHGSVKVNTAFNCEFATKDKRVIKSINTKNIEIYRCTDIRDDKKKHINLLYLQDPRDDNVGHFASIKNLSRFVSSQLSKKEHKKFFCDRTSEKLELHAIDCGKINNCAIRLPSEDDRWLEFGNHRNKECVPFIIYADLECVLRKTEPDKDVSSYTYQQHEVCSVGYYVRCSYDDALSKYRFRRGNDCVAWFTEELRSLAHRLKDIVSANVPMEALLKQQWETYRSATRCHICEKPFAPDDTRIRDHCHLTGRYRGPTHLNCNLNYKISYFIPIVFHNLSGYDSHFIIKEIATAYEGQVEVLPITKEKYISFTKHVSSTKDKNENHFQKNCIKLRFIDSFKFLSTSLDKLASYLDKDKLKITRSEFFNLSMKDFDLLTRKGVFPYEYIDCIEKLEETELPLRESFYSSLTGDTISESDYAHAINVWQRFSIRTLGEYSDLYLKTDVLLLADIFENFRESCIASYGLDPALLYISRFHVGRYAKTYAHKI</sequence>
<organism evidence="10 11">
    <name type="scientific">Trachymyrmex cornetzi</name>
    <dbReference type="NCBI Taxonomy" id="471704"/>
    <lineage>
        <taxon>Eukaryota</taxon>
        <taxon>Metazoa</taxon>
        <taxon>Ecdysozoa</taxon>
        <taxon>Arthropoda</taxon>
        <taxon>Hexapoda</taxon>
        <taxon>Insecta</taxon>
        <taxon>Pterygota</taxon>
        <taxon>Neoptera</taxon>
        <taxon>Endopterygota</taxon>
        <taxon>Hymenoptera</taxon>
        <taxon>Apocrita</taxon>
        <taxon>Aculeata</taxon>
        <taxon>Formicoidea</taxon>
        <taxon>Formicidae</taxon>
        <taxon>Myrmicinae</taxon>
        <taxon>Trachymyrmex</taxon>
    </lineage>
</organism>
<keyword evidence="6" id="KW-0239">DNA-directed DNA polymerase</keyword>
<dbReference type="Gene3D" id="3.30.420.10">
    <property type="entry name" value="Ribonuclease H-like superfamily/Ribonuclease H"/>
    <property type="match status" value="1"/>
</dbReference>